<gene>
    <name evidence="1" type="ORF">GWK47_033973</name>
</gene>
<evidence type="ECO:0000313" key="2">
    <source>
        <dbReference type="Proteomes" id="UP000770661"/>
    </source>
</evidence>
<dbReference type="AlphaFoldDB" id="A0A8J4YIS4"/>
<dbReference type="EMBL" id="JACEEZ010002997">
    <property type="protein sequence ID" value="KAG0727762.1"/>
    <property type="molecule type" value="Genomic_DNA"/>
</dbReference>
<sequence>MHEVKDEEKDLKVTWDPSSPTGRLLELRPDPSANIFFSSDSQHNEGYFIIKYATCHIWRAGERVLVFIVGGGGEVATQLAVIRIRRPHLNHPRELRLRFVSVWMVCL</sequence>
<name>A0A8J4YIS4_CHIOP</name>
<keyword evidence="2" id="KW-1185">Reference proteome</keyword>
<comment type="caution">
    <text evidence="1">The sequence shown here is derived from an EMBL/GenBank/DDBJ whole genome shotgun (WGS) entry which is preliminary data.</text>
</comment>
<dbReference type="OrthoDB" id="6377778at2759"/>
<protein>
    <submittedName>
        <fullName evidence="1">Uncharacterized protein</fullName>
    </submittedName>
</protein>
<proteinExistence type="predicted"/>
<evidence type="ECO:0000313" key="1">
    <source>
        <dbReference type="EMBL" id="KAG0727762.1"/>
    </source>
</evidence>
<dbReference type="Proteomes" id="UP000770661">
    <property type="component" value="Unassembled WGS sequence"/>
</dbReference>
<accession>A0A8J4YIS4</accession>
<reference evidence="1" key="1">
    <citation type="submission" date="2020-07" db="EMBL/GenBank/DDBJ databases">
        <title>The High-quality genome of the commercially important snow crab, Chionoecetes opilio.</title>
        <authorList>
            <person name="Jeong J.-H."/>
            <person name="Ryu S."/>
        </authorList>
    </citation>
    <scope>NUCLEOTIDE SEQUENCE</scope>
    <source>
        <strain evidence="1">MADBK_172401_WGS</strain>
        <tissue evidence="1">Digestive gland</tissue>
    </source>
</reference>
<organism evidence="1 2">
    <name type="scientific">Chionoecetes opilio</name>
    <name type="common">Atlantic snow crab</name>
    <name type="synonym">Cancer opilio</name>
    <dbReference type="NCBI Taxonomy" id="41210"/>
    <lineage>
        <taxon>Eukaryota</taxon>
        <taxon>Metazoa</taxon>
        <taxon>Ecdysozoa</taxon>
        <taxon>Arthropoda</taxon>
        <taxon>Crustacea</taxon>
        <taxon>Multicrustacea</taxon>
        <taxon>Malacostraca</taxon>
        <taxon>Eumalacostraca</taxon>
        <taxon>Eucarida</taxon>
        <taxon>Decapoda</taxon>
        <taxon>Pleocyemata</taxon>
        <taxon>Brachyura</taxon>
        <taxon>Eubrachyura</taxon>
        <taxon>Majoidea</taxon>
        <taxon>Majidae</taxon>
        <taxon>Chionoecetes</taxon>
    </lineage>
</organism>